<keyword evidence="7" id="KW-0813">Transport</keyword>
<organism evidence="9 10">
    <name type="scientific">Paracoccus cavernae</name>
    <dbReference type="NCBI Taxonomy" id="1571207"/>
    <lineage>
        <taxon>Bacteria</taxon>
        <taxon>Pseudomonadati</taxon>
        <taxon>Pseudomonadota</taxon>
        <taxon>Alphaproteobacteria</taxon>
        <taxon>Rhodobacterales</taxon>
        <taxon>Paracoccaceae</taxon>
        <taxon>Paracoccus</taxon>
    </lineage>
</organism>
<keyword evidence="3" id="KW-1003">Cell membrane</keyword>
<keyword evidence="6 8" id="KW-0472">Membrane</keyword>
<evidence type="ECO:0000313" key="9">
    <source>
        <dbReference type="EMBL" id="MDN3713676.1"/>
    </source>
</evidence>
<comment type="subcellular location">
    <subcellularLocation>
        <location evidence="1">Cell membrane</location>
        <topology evidence="1">Single-pass membrane protein</topology>
    </subcellularLocation>
    <subcellularLocation>
        <location evidence="7">Cell membrane</location>
        <topology evidence="7">Single-pass type II membrane protein</topology>
    </subcellularLocation>
</comment>
<dbReference type="Proteomes" id="UP001243846">
    <property type="component" value="Unassembled WGS sequence"/>
</dbReference>
<dbReference type="Pfam" id="PF02472">
    <property type="entry name" value="ExbD"/>
    <property type="match status" value="1"/>
</dbReference>
<sequence>MARGSHKIELARSSRRYRFSLTPLADTMFQLLVFFMLSANMAPYSLMTIRSGALSSTGGGSEANGGAAGGPETSDPMATAVWSVNADSIVANGQRFAIDTIPTLAEALERQKTGDVLLVAQKGASVQMMVSILEILAAHNITAVRVADGAAGLAP</sequence>
<comment type="caution">
    <text evidence="9">The sequence shown here is derived from an EMBL/GenBank/DDBJ whole genome shotgun (WGS) entry which is preliminary data.</text>
</comment>
<evidence type="ECO:0000313" key="10">
    <source>
        <dbReference type="Proteomes" id="UP001243846"/>
    </source>
</evidence>
<accession>A0ABT8DCT2</accession>
<comment type="similarity">
    <text evidence="2 7">Belongs to the ExbD/TolR family.</text>
</comment>
<proteinExistence type="inferred from homology"/>
<evidence type="ECO:0000256" key="8">
    <source>
        <dbReference type="SAM" id="Phobius"/>
    </source>
</evidence>
<evidence type="ECO:0000256" key="6">
    <source>
        <dbReference type="ARBA" id="ARBA00023136"/>
    </source>
</evidence>
<evidence type="ECO:0000256" key="7">
    <source>
        <dbReference type="RuleBase" id="RU003879"/>
    </source>
</evidence>
<dbReference type="EMBL" id="JAUFRC010000002">
    <property type="protein sequence ID" value="MDN3713676.1"/>
    <property type="molecule type" value="Genomic_DNA"/>
</dbReference>
<keyword evidence="10" id="KW-1185">Reference proteome</keyword>
<evidence type="ECO:0000256" key="4">
    <source>
        <dbReference type="ARBA" id="ARBA00022692"/>
    </source>
</evidence>
<evidence type="ECO:0000256" key="3">
    <source>
        <dbReference type="ARBA" id="ARBA00022475"/>
    </source>
</evidence>
<keyword evidence="5 8" id="KW-1133">Transmembrane helix</keyword>
<evidence type="ECO:0000256" key="5">
    <source>
        <dbReference type="ARBA" id="ARBA00022989"/>
    </source>
</evidence>
<name>A0ABT8DCT2_9RHOB</name>
<dbReference type="InterPro" id="IPR003400">
    <property type="entry name" value="ExbD"/>
</dbReference>
<evidence type="ECO:0000256" key="1">
    <source>
        <dbReference type="ARBA" id="ARBA00004162"/>
    </source>
</evidence>
<evidence type="ECO:0000256" key="2">
    <source>
        <dbReference type="ARBA" id="ARBA00005811"/>
    </source>
</evidence>
<protein>
    <submittedName>
        <fullName evidence="9">Biopolymer transporter ExbD</fullName>
    </submittedName>
</protein>
<dbReference type="RefSeq" id="WP_377688054.1">
    <property type="nucleotide sequence ID" value="NZ_JBHMDZ010000048.1"/>
</dbReference>
<gene>
    <name evidence="9" type="ORF">QWZ10_21480</name>
</gene>
<feature type="transmembrane region" description="Helical" evidence="8">
    <location>
        <begin position="21"/>
        <end position="42"/>
    </location>
</feature>
<reference evidence="10" key="1">
    <citation type="journal article" date="2019" name="Int. J. Syst. Evol. Microbiol.">
        <title>The Global Catalogue of Microorganisms (GCM) 10K type strain sequencing project: providing services to taxonomists for standard genome sequencing and annotation.</title>
        <authorList>
            <consortium name="The Broad Institute Genomics Platform"/>
            <consortium name="The Broad Institute Genome Sequencing Center for Infectious Disease"/>
            <person name="Wu L."/>
            <person name="Ma J."/>
        </authorList>
    </citation>
    <scope>NUCLEOTIDE SEQUENCE [LARGE SCALE GENOMIC DNA]</scope>
    <source>
        <strain evidence="10">CECT 8482</strain>
    </source>
</reference>
<keyword evidence="4 7" id="KW-0812">Transmembrane</keyword>
<keyword evidence="7" id="KW-0653">Protein transport</keyword>